<keyword evidence="7" id="KW-0675">Receptor</keyword>
<feature type="domain" description="TRAF-type" evidence="6">
    <location>
        <begin position="63"/>
        <end position="118"/>
    </location>
</feature>
<gene>
    <name evidence="7" type="ORF">GBAR_LOCUS25269</name>
</gene>
<dbReference type="PANTHER" id="PTHR10131">
    <property type="entry name" value="TNF RECEPTOR ASSOCIATED FACTOR"/>
    <property type="match status" value="1"/>
</dbReference>
<evidence type="ECO:0000313" key="8">
    <source>
        <dbReference type="Proteomes" id="UP001174909"/>
    </source>
</evidence>
<dbReference type="EMBL" id="CASHTH010003497">
    <property type="protein sequence ID" value="CAI8045685.1"/>
    <property type="molecule type" value="Genomic_DNA"/>
</dbReference>
<dbReference type="Proteomes" id="UP001174909">
    <property type="component" value="Unassembled WGS sequence"/>
</dbReference>
<dbReference type="Gene3D" id="3.30.40.10">
    <property type="entry name" value="Zinc/RING finger domain, C3HC4 (zinc finger)"/>
    <property type="match status" value="2"/>
</dbReference>
<keyword evidence="2 4" id="KW-0863">Zinc-finger</keyword>
<evidence type="ECO:0000256" key="5">
    <source>
        <dbReference type="SAM" id="MobiDB-lite"/>
    </source>
</evidence>
<keyword evidence="3 4" id="KW-0862">Zinc</keyword>
<reference evidence="7" key="1">
    <citation type="submission" date="2023-03" db="EMBL/GenBank/DDBJ databases">
        <authorList>
            <person name="Steffen K."/>
            <person name="Cardenas P."/>
        </authorList>
    </citation>
    <scope>NUCLEOTIDE SEQUENCE</scope>
</reference>
<dbReference type="PROSITE" id="PS50145">
    <property type="entry name" value="ZF_TRAF"/>
    <property type="match status" value="1"/>
</dbReference>
<evidence type="ECO:0000256" key="1">
    <source>
        <dbReference type="ARBA" id="ARBA00022723"/>
    </source>
</evidence>
<keyword evidence="8" id="KW-1185">Reference proteome</keyword>
<feature type="region of interest" description="Disordered" evidence="5">
    <location>
        <begin position="205"/>
        <end position="231"/>
    </location>
</feature>
<accession>A0AA35XBU3</accession>
<evidence type="ECO:0000256" key="3">
    <source>
        <dbReference type="ARBA" id="ARBA00022833"/>
    </source>
</evidence>
<dbReference type="GO" id="GO:0008270">
    <property type="term" value="F:zinc ion binding"/>
    <property type="evidence" value="ECO:0007669"/>
    <property type="project" value="UniProtKB-KW"/>
</dbReference>
<evidence type="ECO:0000256" key="2">
    <source>
        <dbReference type="ARBA" id="ARBA00022771"/>
    </source>
</evidence>
<evidence type="ECO:0000256" key="4">
    <source>
        <dbReference type="PROSITE-ProRule" id="PRU00207"/>
    </source>
</evidence>
<evidence type="ECO:0000313" key="7">
    <source>
        <dbReference type="EMBL" id="CAI8045685.1"/>
    </source>
</evidence>
<feature type="zinc finger region" description="TRAF-type" evidence="4">
    <location>
        <begin position="63"/>
        <end position="118"/>
    </location>
</feature>
<protein>
    <submittedName>
        <fullName evidence="7">TNF receptor-associated factor 5</fullName>
    </submittedName>
</protein>
<proteinExistence type="predicted"/>
<dbReference type="AlphaFoldDB" id="A0AA35XBU3"/>
<dbReference type="InterPro" id="IPR001293">
    <property type="entry name" value="Znf_TRAF"/>
</dbReference>
<feature type="compositionally biased region" description="Basic and acidic residues" evidence="5">
    <location>
        <begin position="208"/>
        <end position="231"/>
    </location>
</feature>
<organism evidence="7 8">
    <name type="scientific">Geodia barretti</name>
    <name type="common">Barrett's horny sponge</name>
    <dbReference type="NCBI Taxonomy" id="519541"/>
    <lineage>
        <taxon>Eukaryota</taxon>
        <taxon>Metazoa</taxon>
        <taxon>Porifera</taxon>
        <taxon>Demospongiae</taxon>
        <taxon>Heteroscleromorpha</taxon>
        <taxon>Tetractinellida</taxon>
        <taxon>Astrophorina</taxon>
        <taxon>Geodiidae</taxon>
        <taxon>Geodia</taxon>
    </lineage>
</organism>
<comment type="caution">
    <text evidence="7">The sequence shown here is derived from an EMBL/GenBank/DDBJ whole genome shotgun (WGS) entry which is preliminary data.</text>
</comment>
<name>A0AA35XBU3_GEOBA</name>
<dbReference type="PANTHER" id="PTHR10131:SF94">
    <property type="entry name" value="TNF RECEPTOR-ASSOCIATED FACTOR 4"/>
    <property type="match status" value="1"/>
</dbReference>
<dbReference type="InterPro" id="IPR013083">
    <property type="entry name" value="Znf_RING/FYVE/PHD"/>
</dbReference>
<sequence>MLDKYHGRRVREVRVRCWNKDSGCGWVGEVNGLKRHTLSCEKRPWECEYCGLKCTYDEGEGRHWPECSKFPEPCPNGCEVGRVERCGVEQHRSVCPLEPVACEMKEFGCSVVVPRRELATHMRESELQHLTAMTALNLRLTRQLQQDTAERERKFEQLRQDLTERDQKFEQLARQLQLDSAERGKMLEQLQKDSAERDRKIVQLQQDSADRDRKVVQLEPLQKDSLRGTER</sequence>
<keyword evidence="1 4" id="KW-0479">Metal-binding</keyword>
<dbReference type="Pfam" id="PF02176">
    <property type="entry name" value="zf-TRAF"/>
    <property type="match status" value="1"/>
</dbReference>
<evidence type="ECO:0000259" key="6">
    <source>
        <dbReference type="PROSITE" id="PS50145"/>
    </source>
</evidence>